<dbReference type="InterPro" id="IPR010260">
    <property type="entry name" value="AlpA"/>
</dbReference>
<name>A0A1H5ASR3_9PSED</name>
<dbReference type="EMBL" id="FNTY01000001">
    <property type="protein sequence ID" value="SED44998.1"/>
    <property type="molecule type" value="Genomic_DNA"/>
</dbReference>
<dbReference type="InterPro" id="IPR052931">
    <property type="entry name" value="Prophage_regulatory_activator"/>
</dbReference>
<evidence type="ECO:0000313" key="2">
    <source>
        <dbReference type="EMBL" id="SED44998.1"/>
    </source>
</evidence>
<gene>
    <name evidence="2" type="ORF">SAMN04490194_0415</name>
</gene>
<feature type="region of interest" description="Disordered" evidence="1">
    <location>
        <begin position="65"/>
        <end position="86"/>
    </location>
</feature>
<proteinExistence type="predicted"/>
<dbReference type="Pfam" id="PF05930">
    <property type="entry name" value="Phage_AlpA"/>
    <property type="match status" value="1"/>
</dbReference>
<dbReference type="RefSeq" id="WP_084318225.1">
    <property type="nucleotide sequence ID" value="NZ_FNTY01000001.1"/>
</dbReference>
<reference evidence="2 3" key="1">
    <citation type="submission" date="2016-10" db="EMBL/GenBank/DDBJ databases">
        <authorList>
            <person name="de Groot N.N."/>
        </authorList>
    </citation>
    <scope>NUCLEOTIDE SEQUENCE [LARGE SCALE GENOMIC DNA]</scope>
    <source>
        <strain evidence="2 3">BS3662</strain>
    </source>
</reference>
<dbReference type="PANTHER" id="PTHR36154:SF1">
    <property type="entry name" value="DNA-BINDING TRANSCRIPTIONAL ACTIVATOR ALPA"/>
    <property type="match status" value="1"/>
</dbReference>
<sequence>MDITPHREPIEFIRLPEVRALTGLGTTKIYDMVKNGLFPRQVPLGGRAVAWVKSEVLTWNQQKVDEARAAESPTAPSERQLKKPTP</sequence>
<organism evidence="2 3">
    <name type="scientific">Pseudomonas migulae</name>
    <dbReference type="NCBI Taxonomy" id="78543"/>
    <lineage>
        <taxon>Bacteria</taxon>
        <taxon>Pseudomonadati</taxon>
        <taxon>Pseudomonadota</taxon>
        <taxon>Gammaproteobacteria</taxon>
        <taxon>Pseudomonadales</taxon>
        <taxon>Pseudomonadaceae</taxon>
        <taxon>Pseudomonas</taxon>
    </lineage>
</organism>
<evidence type="ECO:0000256" key="1">
    <source>
        <dbReference type="SAM" id="MobiDB-lite"/>
    </source>
</evidence>
<protein>
    <submittedName>
        <fullName evidence="2">Transcriptional regulator, AlpA family</fullName>
    </submittedName>
</protein>
<dbReference type="Proteomes" id="UP000198985">
    <property type="component" value="Unassembled WGS sequence"/>
</dbReference>
<dbReference type="PANTHER" id="PTHR36154">
    <property type="entry name" value="DNA-BINDING TRANSCRIPTIONAL ACTIVATOR ALPA"/>
    <property type="match status" value="1"/>
</dbReference>
<dbReference type="AlphaFoldDB" id="A0A1H5ASR3"/>
<evidence type="ECO:0000313" key="3">
    <source>
        <dbReference type="Proteomes" id="UP000198985"/>
    </source>
</evidence>
<dbReference type="Gene3D" id="1.10.238.160">
    <property type="match status" value="1"/>
</dbReference>
<accession>A0A1H5ASR3</accession>